<organism evidence="2 3">
    <name type="scientific">Grimontia hollisae</name>
    <name type="common">Vibrio hollisae</name>
    <dbReference type="NCBI Taxonomy" id="673"/>
    <lineage>
        <taxon>Bacteria</taxon>
        <taxon>Pseudomonadati</taxon>
        <taxon>Pseudomonadota</taxon>
        <taxon>Gammaproteobacteria</taxon>
        <taxon>Vibrionales</taxon>
        <taxon>Vibrionaceae</taxon>
        <taxon>Grimontia</taxon>
    </lineage>
</organism>
<dbReference type="Gene3D" id="3.90.550.10">
    <property type="entry name" value="Spore Coat Polysaccharide Biosynthesis Protein SpsA, Chain A"/>
    <property type="match status" value="2"/>
</dbReference>
<dbReference type="InterPro" id="IPR029044">
    <property type="entry name" value="Nucleotide-diphossugar_trans"/>
</dbReference>
<protein>
    <submittedName>
        <fullName evidence="2">Chondroitin polymerase</fullName>
    </submittedName>
</protein>
<feature type="domain" description="Glycosyltransferase 2-like" evidence="1">
    <location>
        <begin position="447"/>
        <end position="622"/>
    </location>
</feature>
<sequence>MNYRIKSFLPLKINQILFSLFNENEIQKIIQESKLFDESYYKKLVGSFFPYSTPLSHFVNVGYRKKLSPSPYFSTEFYLTQNDDVNTSGMNPLVHYILHGEDEGRCPNPFFNPKRYLELNPDLIGFDRTLLLHYILYGKEEKRNFTEYADIRRDINNDLYKDWILKNESESFQEIKSSLDCFVLNPLISIVLPVFNTEENILIRCIESVLAQSYTNWELCIADDKSTKYHVRKVLKHYKFKDRRIKIIYRHKNGHISAASNSALSKACGDWVALLDHDDELHQHALFYVVKAINDKPDVEFIYSDEDKIDKNGQRIEPHFKPSWNLDLLYSQNYISHLGVYKTNIVKKVGGFRLGFEGSQDYDLLLRYSREIDHNKITHIPKVLYHWRMVDGSTALDSNEKYYTTNAGIKALEDHFSKLDKAVKVERGKNNNTYKVNWEINNKPLVSLIIPAYNGYEITKRAINSILEKSTYEKFEIILVDNNSDDNKALEYFEEINKHEKVNVLRYPYQFNYSAINNFAVRQANGEIIGLINNDVEVINPEWLTEMVAHAQREDIGCVGAMLYYPNNTIQHAGIIIGIGGVAGHAHKFFKRGEHGYFGRLDLIQNFSAVTAACLLVRREVFNEVNGFNEKYLTVAFNDVDLCLKIQKSGYRNIWTPYAELYHHESISRGEDNSYEKLERFSNEIEYMKKIWHTDIKIDQFYNENLTLEKEDFSLNI</sequence>
<evidence type="ECO:0000313" key="3">
    <source>
        <dbReference type="Proteomes" id="UP000254512"/>
    </source>
</evidence>
<name>A0A377HMU0_GRIHO</name>
<dbReference type="SUPFAM" id="SSF53448">
    <property type="entry name" value="Nucleotide-diphospho-sugar transferases"/>
    <property type="match status" value="2"/>
</dbReference>
<dbReference type="RefSeq" id="WP_115659696.1">
    <property type="nucleotide sequence ID" value="NZ_UGHD01000002.1"/>
</dbReference>
<dbReference type="AlphaFoldDB" id="A0A377HMU0"/>
<dbReference type="GO" id="GO:0016757">
    <property type="term" value="F:glycosyltransferase activity"/>
    <property type="evidence" value="ECO:0007669"/>
    <property type="project" value="UniProtKB-KW"/>
</dbReference>
<feature type="domain" description="Glycosyltransferase 2-like" evidence="1">
    <location>
        <begin position="189"/>
        <end position="316"/>
    </location>
</feature>
<dbReference type="InterPro" id="IPR001173">
    <property type="entry name" value="Glyco_trans_2-like"/>
</dbReference>
<dbReference type="EMBL" id="UGHD01000002">
    <property type="protein sequence ID" value="STO57333.1"/>
    <property type="molecule type" value="Genomic_DNA"/>
</dbReference>
<evidence type="ECO:0000313" key="2">
    <source>
        <dbReference type="EMBL" id="STO57333.1"/>
    </source>
</evidence>
<evidence type="ECO:0000259" key="1">
    <source>
        <dbReference type="Pfam" id="PF00535"/>
    </source>
</evidence>
<dbReference type="PANTHER" id="PTHR43179:SF7">
    <property type="entry name" value="RHAMNOSYLTRANSFERASE WBBL"/>
    <property type="match status" value="1"/>
</dbReference>
<proteinExistence type="predicted"/>
<dbReference type="CDD" id="cd04186">
    <property type="entry name" value="GT_2_like_c"/>
    <property type="match status" value="1"/>
</dbReference>
<dbReference type="CDD" id="cd04184">
    <property type="entry name" value="GT2_RfbC_Mx_like"/>
    <property type="match status" value="1"/>
</dbReference>
<gene>
    <name evidence="2" type="primary">kfoC</name>
    <name evidence="2" type="ORF">NCTC11645_01719</name>
</gene>
<accession>A0A377HMU0</accession>
<dbReference type="Pfam" id="PF00535">
    <property type="entry name" value="Glycos_transf_2"/>
    <property type="match status" value="2"/>
</dbReference>
<dbReference type="PANTHER" id="PTHR43179">
    <property type="entry name" value="RHAMNOSYLTRANSFERASE WBBL"/>
    <property type="match status" value="1"/>
</dbReference>
<reference evidence="2 3" key="1">
    <citation type="submission" date="2018-06" db="EMBL/GenBank/DDBJ databases">
        <authorList>
            <consortium name="Pathogen Informatics"/>
            <person name="Doyle S."/>
        </authorList>
    </citation>
    <scope>NUCLEOTIDE SEQUENCE [LARGE SCALE GENOMIC DNA]</scope>
    <source>
        <strain evidence="2 3">NCTC11645</strain>
    </source>
</reference>
<dbReference type="Proteomes" id="UP000254512">
    <property type="component" value="Unassembled WGS sequence"/>
</dbReference>